<dbReference type="InterPro" id="IPR046335">
    <property type="entry name" value="LacI/GalR-like_sensor"/>
</dbReference>
<organism evidence="5 6">
    <name type="scientific">Mediterraneibacter catenae</name>
    <dbReference type="NCBI Taxonomy" id="2594882"/>
    <lineage>
        <taxon>Bacteria</taxon>
        <taxon>Bacillati</taxon>
        <taxon>Bacillota</taxon>
        <taxon>Clostridia</taxon>
        <taxon>Lachnospirales</taxon>
        <taxon>Lachnospiraceae</taxon>
        <taxon>Mediterraneibacter</taxon>
    </lineage>
</organism>
<dbReference type="SMART" id="SM00345">
    <property type="entry name" value="HTH_GNTR"/>
    <property type="match status" value="1"/>
</dbReference>
<keyword evidence="3" id="KW-0804">Transcription</keyword>
<feature type="domain" description="HTH gntR-type" evidence="4">
    <location>
        <begin position="2"/>
        <end position="70"/>
    </location>
</feature>
<dbReference type="PANTHER" id="PTHR30146:SF150">
    <property type="entry name" value="ARABINOSE METABOLISM TRANSCRIPTIONAL REPRESSOR"/>
    <property type="match status" value="1"/>
</dbReference>
<dbReference type="GO" id="GO:0003700">
    <property type="term" value="F:DNA-binding transcription factor activity"/>
    <property type="evidence" value="ECO:0007669"/>
    <property type="project" value="InterPro"/>
</dbReference>
<name>A0A5M9HZA5_9FIRM</name>
<dbReference type="InterPro" id="IPR033532">
    <property type="entry name" value="AraR_ligand_bind_dom"/>
</dbReference>
<dbReference type="GO" id="GO:0000976">
    <property type="term" value="F:transcription cis-regulatory region binding"/>
    <property type="evidence" value="ECO:0007669"/>
    <property type="project" value="TreeGrafter"/>
</dbReference>
<dbReference type="PANTHER" id="PTHR30146">
    <property type="entry name" value="LACI-RELATED TRANSCRIPTIONAL REPRESSOR"/>
    <property type="match status" value="1"/>
</dbReference>
<keyword evidence="6" id="KW-1185">Reference proteome</keyword>
<evidence type="ECO:0000256" key="3">
    <source>
        <dbReference type="ARBA" id="ARBA00023163"/>
    </source>
</evidence>
<sequence length="359" mass="40603">MQKKYERIVAWVQQEIESGVLSRGDKLPSENDLMERFGVSRQTVRRAMEELTEKNVVEGRRGSGTYVTANTRRLTGKEIRIAVMLTYVDTYIFPSIIKGIESVLSREGCILQIAMTDNAVEKERTLLREFIHTQSVDGIIAETVKSALPNPNMELYRELEKLGIPVLFVNNYYKELSIPHISMDDRRAGYLAARHLTECGHTRIGGIFKADDGQGHLRYAGYTDALMEQEIKIRGDQVIWIDSEELRTMEEESAKFVKRMKGCTACVCYNDETAYKLVNILSKAGRRVPEDISIVGIDNSGVAKFCPVPLTSVENPAEELGRTAAESIVGKILRNENMETQEFMPKLVMRSSVQVIHEM</sequence>
<dbReference type="Pfam" id="PF00392">
    <property type="entry name" value="GntR"/>
    <property type="match status" value="1"/>
</dbReference>
<proteinExistence type="predicted"/>
<gene>
    <name evidence="5" type="ORF">FNY66_13885</name>
</gene>
<dbReference type="InterPro" id="IPR028082">
    <property type="entry name" value="Peripla_BP_I"/>
</dbReference>
<accession>A0A5M9HZA5</accession>
<dbReference type="SUPFAM" id="SSF46785">
    <property type="entry name" value="Winged helix' DNA-binding domain"/>
    <property type="match status" value="1"/>
</dbReference>
<keyword evidence="1" id="KW-0805">Transcription regulation</keyword>
<keyword evidence="2" id="KW-0238">DNA-binding</keyword>
<reference evidence="5" key="1">
    <citation type="submission" date="2019-07" db="EMBL/GenBank/DDBJ databases">
        <authorList>
            <person name="Wongkuna S."/>
            <person name="Scaria J."/>
        </authorList>
    </citation>
    <scope>NUCLEOTIDE SEQUENCE [LARGE SCALE GENOMIC DNA]</scope>
    <source>
        <strain evidence="5">SW178</strain>
    </source>
</reference>
<dbReference type="EMBL" id="VMSO01000027">
    <property type="protein sequence ID" value="KAA8500392.1"/>
    <property type="molecule type" value="Genomic_DNA"/>
</dbReference>
<dbReference type="SUPFAM" id="SSF53822">
    <property type="entry name" value="Periplasmic binding protein-like I"/>
    <property type="match status" value="1"/>
</dbReference>
<evidence type="ECO:0000313" key="5">
    <source>
        <dbReference type="EMBL" id="KAA8500392.1"/>
    </source>
</evidence>
<evidence type="ECO:0000256" key="1">
    <source>
        <dbReference type="ARBA" id="ARBA00023015"/>
    </source>
</evidence>
<dbReference type="CDD" id="cd07377">
    <property type="entry name" value="WHTH_GntR"/>
    <property type="match status" value="1"/>
</dbReference>
<dbReference type="PROSITE" id="PS50949">
    <property type="entry name" value="HTH_GNTR"/>
    <property type="match status" value="1"/>
</dbReference>
<dbReference type="AlphaFoldDB" id="A0A5M9HZA5"/>
<dbReference type="InterPro" id="IPR036388">
    <property type="entry name" value="WH-like_DNA-bd_sf"/>
</dbReference>
<dbReference type="PRINTS" id="PR00035">
    <property type="entry name" value="HTHGNTR"/>
</dbReference>
<evidence type="ECO:0000259" key="4">
    <source>
        <dbReference type="PROSITE" id="PS50949"/>
    </source>
</evidence>
<dbReference type="InterPro" id="IPR000524">
    <property type="entry name" value="Tscrpt_reg_HTH_GntR"/>
</dbReference>
<dbReference type="Gene3D" id="3.40.50.2300">
    <property type="match status" value="2"/>
</dbReference>
<comment type="caution">
    <text evidence="5">The sequence shown here is derived from an EMBL/GenBank/DDBJ whole genome shotgun (WGS) entry which is preliminary data.</text>
</comment>
<dbReference type="Gene3D" id="1.10.10.10">
    <property type="entry name" value="Winged helix-like DNA-binding domain superfamily/Winged helix DNA-binding domain"/>
    <property type="match status" value="1"/>
</dbReference>
<dbReference type="Proteomes" id="UP000322025">
    <property type="component" value="Unassembled WGS sequence"/>
</dbReference>
<dbReference type="InterPro" id="IPR036390">
    <property type="entry name" value="WH_DNA-bd_sf"/>
</dbReference>
<evidence type="ECO:0000256" key="2">
    <source>
        <dbReference type="ARBA" id="ARBA00023125"/>
    </source>
</evidence>
<dbReference type="Pfam" id="PF13377">
    <property type="entry name" value="Peripla_BP_3"/>
    <property type="match status" value="1"/>
</dbReference>
<protein>
    <submittedName>
        <fullName evidence="5">GntR family transcriptional regulator</fullName>
    </submittedName>
</protein>
<evidence type="ECO:0000313" key="6">
    <source>
        <dbReference type="Proteomes" id="UP000322025"/>
    </source>
</evidence>
<dbReference type="CDD" id="cd01541">
    <property type="entry name" value="PBP1_AraR"/>
    <property type="match status" value="1"/>
</dbReference>
<dbReference type="OrthoDB" id="9813468at2"/>
<dbReference type="RefSeq" id="WP_150311528.1">
    <property type="nucleotide sequence ID" value="NZ_VMSO01000027.1"/>
</dbReference>